<evidence type="ECO:0000313" key="2">
    <source>
        <dbReference type="Ensembl" id="ENSMMOP00000010304.1"/>
    </source>
</evidence>
<organism evidence="2 3">
    <name type="scientific">Mola mola</name>
    <name type="common">Ocean sunfish</name>
    <name type="synonym">Tetraodon mola</name>
    <dbReference type="NCBI Taxonomy" id="94237"/>
    <lineage>
        <taxon>Eukaryota</taxon>
        <taxon>Metazoa</taxon>
        <taxon>Chordata</taxon>
        <taxon>Craniata</taxon>
        <taxon>Vertebrata</taxon>
        <taxon>Euteleostomi</taxon>
        <taxon>Actinopterygii</taxon>
        <taxon>Neopterygii</taxon>
        <taxon>Teleostei</taxon>
        <taxon>Neoteleostei</taxon>
        <taxon>Acanthomorphata</taxon>
        <taxon>Eupercaria</taxon>
        <taxon>Tetraodontiformes</taxon>
        <taxon>Molidae</taxon>
        <taxon>Mola</taxon>
    </lineage>
</organism>
<feature type="region of interest" description="Disordered" evidence="1">
    <location>
        <begin position="16"/>
        <end position="50"/>
    </location>
</feature>
<protein>
    <submittedName>
        <fullName evidence="2">Uncharacterized protein</fullName>
    </submittedName>
</protein>
<reference evidence="2" key="1">
    <citation type="submission" date="2025-08" db="UniProtKB">
        <authorList>
            <consortium name="Ensembl"/>
        </authorList>
    </citation>
    <scope>IDENTIFICATION</scope>
</reference>
<proteinExistence type="predicted"/>
<feature type="compositionally biased region" description="Low complexity" evidence="1">
    <location>
        <begin position="100"/>
        <end position="113"/>
    </location>
</feature>
<reference evidence="2" key="2">
    <citation type="submission" date="2025-09" db="UniProtKB">
        <authorList>
            <consortium name="Ensembl"/>
        </authorList>
    </citation>
    <scope>IDENTIFICATION</scope>
</reference>
<evidence type="ECO:0000256" key="1">
    <source>
        <dbReference type="SAM" id="MobiDB-lite"/>
    </source>
</evidence>
<dbReference type="STRING" id="94237.ENSMMOP00000010304"/>
<feature type="compositionally biased region" description="Basic and acidic residues" evidence="1">
    <location>
        <begin position="84"/>
        <end position="96"/>
    </location>
</feature>
<dbReference type="OMA" id="EHIQLFC"/>
<dbReference type="AlphaFoldDB" id="A0A3Q3WN21"/>
<name>A0A3Q3WN21_MOLML</name>
<feature type="compositionally biased region" description="Polar residues" evidence="1">
    <location>
        <begin position="334"/>
        <end position="352"/>
    </location>
</feature>
<feature type="region of interest" description="Disordered" evidence="1">
    <location>
        <begin position="128"/>
        <end position="147"/>
    </location>
</feature>
<evidence type="ECO:0000313" key="3">
    <source>
        <dbReference type="Proteomes" id="UP000261620"/>
    </source>
</evidence>
<keyword evidence="3" id="KW-1185">Reference proteome</keyword>
<accession>A0A3Q3WN21</accession>
<dbReference type="Proteomes" id="UP000261620">
    <property type="component" value="Unplaced"/>
</dbReference>
<feature type="region of interest" description="Disordered" evidence="1">
    <location>
        <begin position="334"/>
        <end position="385"/>
    </location>
</feature>
<sequence length="588" mass="65207">MEATGCRQQWKMHLPEIKNMKFQSPTIKDSGIGDTEGASDREGPHKTVTLAPASRFLTDRQYSVRRSLFSEQYTSILKRTRPQTHTEKVRIEKTEPTLESFTPSHSDNSSPSASREDLKSPLTVSELRTTLRNEEPPTYESPFSGSMSARRSLSSSFLEVQRLNPPLKPPLTSTVLYPTYSPRSGYTRRGPTQLRIRGSEGAGGLQNKPCFTEGHSKGHPISKHQANYWACAIPKSLPPSPDRHSANWDPNREYEALLDYTYPLRPGQLVSEWDCSTVQRVSKTNPDLEDSGIELDRFCSSSSLSGLGFTVSNTGRTTDTSLLSAGHTSPDFQVSTVSSEGLHSGTQLSQTDPVGLSLDSLDSSESQSGMNQCKRGGHPHQDRELYSSASPAFIRSTSVLPLSRRMFGEADEEFWPLPEQLEELQQLSRQVTDYRESEAERRRRRSGVWEELDGGGLGVSSLREIGDLAEQLCGLTLPAGQRNSQENQEESDSLIQHIQVFCSHLEQLIQQLYSVSERIELLAAPVVSLDSVKSSLASLDFQREVSRHQPLTTSVLHTGRLLLSCINATSPCQCVTRTLSPTPKHSSS</sequence>
<feature type="compositionally biased region" description="Low complexity" evidence="1">
    <location>
        <begin position="356"/>
        <end position="368"/>
    </location>
</feature>
<dbReference type="Ensembl" id="ENSMMOT00000010484.1">
    <property type="protein sequence ID" value="ENSMMOP00000010304.1"/>
    <property type="gene ID" value="ENSMMOG00000007952.1"/>
</dbReference>
<feature type="region of interest" description="Disordered" evidence="1">
    <location>
        <begin position="79"/>
        <end position="122"/>
    </location>
</feature>